<feature type="region of interest" description="Disordered" evidence="1">
    <location>
        <begin position="1"/>
        <end position="34"/>
    </location>
</feature>
<evidence type="ECO:0000313" key="3">
    <source>
        <dbReference type="EMBL" id="KAL1409145.1"/>
    </source>
</evidence>
<keyword evidence="2" id="KW-1133">Transmembrane helix</keyword>
<accession>A0ABR3Q3D0</accession>
<evidence type="ECO:0000256" key="2">
    <source>
        <dbReference type="SAM" id="Phobius"/>
    </source>
</evidence>
<comment type="caution">
    <text evidence="3">The sequence shown here is derived from an EMBL/GenBank/DDBJ whole genome shotgun (WGS) entry which is preliminary data.</text>
</comment>
<gene>
    <name evidence="3" type="ORF">Q8F55_005974</name>
</gene>
<dbReference type="GeneID" id="95987017"/>
<dbReference type="RefSeq" id="XP_069209089.1">
    <property type="nucleotide sequence ID" value="XM_069354447.1"/>
</dbReference>
<evidence type="ECO:0000313" key="4">
    <source>
        <dbReference type="Proteomes" id="UP001565368"/>
    </source>
</evidence>
<sequence>MSLNGDEGLPADEQPLLPTIQNPSPGEKAPAPKHRTVGDEFVDAATRVDGFFFGQAEGDDADEADDPKAALAASALVIKFLVRRIIKTIRRLGRPKRKTVIAVLIGLFVFVLFCVWSIGLAAYLFNFKEFWTSPTWITSEIEGNARDKYGNPTRDGLG</sequence>
<dbReference type="EMBL" id="JBBXJM010000004">
    <property type="protein sequence ID" value="KAL1409145.1"/>
    <property type="molecule type" value="Genomic_DNA"/>
</dbReference>
<keyword evidence="4" id="KW-1185">Reference proteome</keyword>
<reference evidence="3 4" key="1">
    <citation type="submission" date="2023-08" db="EMBL/GenBank/DDBJ databases">
        <title>Annotated Genome Sequence of Vanrija albida AlHP1.</title>
        <authorList>
            <person name="Herzog R."/>
        </authorList>
    </citation>
    <scope>NUCLEOTIDE SEQUENCE [LARGE SCALE GENOMIC DNA]</scope>
    <source>
        <strain evidence="3 4">AlHP1</strain>
    </source>
</reference>
<proteinExistence type="predicted"/>
<dbReference type="Proteomes" id="UP001565368">
    <property type="component" value="Unassembled WGS sequence"/>
</dbReference>
<name>A0ABR3Q3D0_9TREE</name>
<feature type="transmembrane region" description="Helical" evidence="2">
    <location>
        <begin position="100"/>
        <end position="125"/>
    </location>
</feature>
<evidence type="ECO:0000256" key="1">
    <source>
        <dbReference type="SAM" id="MobiDB-lite"/>
    </source>
</evidence>
<keyword evidence="2" id="KW-0812">Transmembrane</keyword>
<protein>
    <submittedName>
        <fullName evidence="3">Uncharacterized protein</fullName>
    </submittedName>
</protein>
<organism evidence="3 4">
    <name type="scientific">Vanrija albida</name>
    <dbReference type="NCBI Taxonomy" id="181172"/>
    <lineage>
        <taxon>Eukaryota</taxon>
        <taxon>Fungi</taxon>
        <taxon>Dikarya</taxon>
        <taxon>Basidiomycota</taxon>
        <taxon>Agaricomycotina</taxon>
        <taxon>Tremellomycetes</taxon>
        <taxon>Trichosporonales</taxon>
        <taxon>Trichosporonaceae</taxon>
        <taxon>Vanrija</taxon>
    </lineage>
</organism>
<keyword evidence="2" id="KW-0472">Membrane</keyword>